<keyword evidence="3" id="KW-1185">Reference proteome</keyword>
<organism evidence="2 3">
    <name type="scientific">Cercopithifilaria johnstoni</name>
    <dbReference type="NCBI Taxonomy" id="2874296"/>
    <lineage>
        <taxon>Eukaryota</taxon>
        <taxon>Metazoa</taxon>
        <taxon>Ecdysozoa</taxon>
        <taxon>Nematoda</taxon>
        <taxon>Chromadorea</taxon>
        <taxon>Rhabditida</taxon>
        <taxon>Spirurina</taxon>
        <taxon>Spiruromorpha</taxon>
        <taxon>Filarioidea</taxon>
        <taxon>Onchocercidae</taxon>
        <taxon>Cercopithifilaria</taxon>
    </lineage>
</organism>
<reference evidence="2" key="1">
    <citation type="submission" date="2021-09" db="EMBL/GenBank/DDBJ databases">
        <authorList>
            <consortium name="Pathogen Informatics"/>
        </authorList>
    </citation>
    <scope>NUCLEOTIDE SEQUENCE</scope>
</reference>
<proteinExistence type="predicted"/>
<feature type="compositionally biased region" description="Polar residues" evidence="1">
    <location>
        <begin position="48"/>
        <end position="58"/>
    </location>
</feature>
<sequence>MFLFQHFNNFDRNRLHISENNKRNIHGVPELEPKVSGRSVSPVRPITSPVSSSKNTSWHPYVKGANNNYNRLNKPLKDGYRSATPIPSFDILPASIPRIEINKAFNDKRIHCNTTSTFYDHSPRSDDSCGFFSHSTHSDSADTIPSGNAISIVDTMIPLKKITKESRWVSVHDGRPVTPYIKTVAYVPKYSNHEYVQNTYNGRNYHCNNGYNVQSKQVSYKDEKYASKANTTLKSTSSYDPCSIFVENPSYKD</sequence>
<dbReference type="EMBL" id="CAKAEH010000778">
    <property type="protein sequence ID" value="CAG9531878.1"/>
    <property type="molecule type" value="Genomic_DNA"/>
</dbReference>
<evidence type="ECO:0000256" key="1">
    <source>
        <dbReference type="SAM" id="MobiDB-lite"/>
    </source>
</evidence>
<dbReference type="AlphaFoldDB" id="A0A8J2LX73"/>
<name>A0A8J2LX73_9BILA</name>
<evidence type="ECO:0000313" key="2">
    <source>
        <dbReference type="EMBL" id="CAG9531878.1"/>
    </source>
</evidence>
<dbReference type="OrthoDB" id="5833144at2759"/>
<protein>
    <submittedName>
        <fullName evidence="2">Uncharacterized protein</fullName>
    </submittedName>
</protein>
<accession>A0A8J2LX73</accession>
<evidence type="ECO:0000313" key="3">
    <source>
        <dbReference type="Proteomes" id="UP000746747"/>
    </source>
</evidence>
<dbReference type="Proteomes" id="UP000746747">
    <property type="component" value="Unassembled WGS sequence"/>
</dbReference>
<feature type="region of interest" description="Disordered" evidence="1">
    <location>
        <begin position="26"/>
        <end position="59"/>
    </location>
</feature>
<comment type="caution">
    <text evidence="2">The sequence shown here is derived from an EMBL/GenBank/DDBJ whole genome shotgun (WGS) entry which is preliminary data.</text>
</comment>
<gene>
    <name evidence="2" type="ORF">CJOHNSTONI_LOCUS2245</name>
</gene>